<dbReference type="GO" id="GO:0015421">
    <property type="term" value="F:ABC-type oligopeptide transporter activity"/>
    <property type="evidence" value="ECO:0007669"/>
    <property type="project" value="TreeGrafter"/>
</dbReference>
<keyword evidence="2" id="KW-0813">Transport</keyword>
<dbReference type="InterPro" id="IPR039421">
    <property type="entry name" value="Type_1_exporter"/>
</dbReference>
<name>A0A382J579_9ZZZZ</name>
<evidence type="ECO:0000256" key="3">
    <source>
        <dbReference type="ARBA" id="ARBA00022475"/>
    </source>
</evidence>
<gene>
    <name evidence="11" type="ORF">METZ01_LOCUS259900</name>
</gene>
<dbReference type="PROSITE" id="PS50893">
    <property type="entry name" value="ABC_TRANSPORTER_2"/>
    <property type="match status" value="1"/>
</dbReference>
<feature type="domain" description="ABC transmembrane type-1" evidence="10">
    <location>
        <begin position="1"/>
        <end position="62"/>
    </location>
</feature>
<dbReference type="GO" id="GO:0005524">
    <property type="term" value="F:ATP binding"/>
    <property type="evidence" value="ECO:0007669"/>
    <property type="project" value="UniProtKB-KW"/>
</dbReference>
<evidence type="ECO:0008006" key="12">
    <source>
        <dbReference type="Google" id="ProtNLM"/>
    </source>
</evidence>
<dbReference type="PROSITE" id="PS00211">
    <property type="entry name" value="ABC_TRANSPORTER_1"/>
    <property type="match status" value="1"/>
</dbReference>
<keyword evidence="3" id="KW-1003">Cell membrane</keyword>
<proteinExistence type="predicted"/>
<evidence type="ECO:0000259" key="10">
    <source>
        <dbReference type="PROSITE" id="PS50929"/>
    </source>
</evidence>
<dbReference type="InterPro" id="IPR036640">
    <property type="entry name" value="ABC1_TM_sf"/>
</dbReference>
<dbReference type="InterPro" id="IPR003593">
    <property type="entry name" value="AAA+_ATPase"/>
</dbReference>
<dbReference type="InterPro" id="IPR003439">
    <property type="entry name" value="ABC_transporter-like_ATP-bd"/>
</dbReference>
<evidence type="ECO:0000313" key="11">
    <source>
        <dbReference type="EMBL" id="SVC07046.1"/>
    </source>
</evidence>
<accession>A0A382J579</accession>
<comment type="subcellular location">
    <subcellularLocation>
        <location evidence="1">Cell membrane</location>
        <topology evidence="1">Multi-pass membrane protein</topology>
    </subcellularLocation>
</comment>
<keyword evidence="8" id="KW-0472">Membrane</keyword>
<keyword evidence="4" id="KW-0812">Transmembrane</keyword>
<evidence type="ECO:0000256" key="5">
    <source>
        <dbReference type="ARBA" id="ARBA00022741"/>
    </source>
</evidence>
<dbReference type="EMBL" id="UINC01071832">
    <property type="protein sequence ID" value="SVC07046.1"/>
    <property type="molecule type" value="Genomic_DNA"/>
</dbReference>
<dbReference type="InterPro" id="IPR027417">
    <property type="entry name" value="P-loop_NTPase"/>
</dbReference>
<keyword evidence="6" id="KW-0067">ATP-binding</keyword>
<evidence type="ECO:0000256" key="7">
    <source>
        <dbReference type="ARBA" id="ARBA00022989"/>
    </source>
</evidence>
<sequence length="350" mass="37670">ARFNPMIESLPRLGMALVLLYGGHLAIDGQVGVGSLLAFSGYVTMIAMPFRMFGFVLIQAQRAAASSLRIYEILDEEPAIVDRPGAREPAPESPDLGRVEFRDVVFDYPSTSRLSGNSTGSTTSGEQPTSMLNGFNLVIEPGETVAIVGRTGCGKSTVARLLPRFYDVTSGAVLVDGIDVRDRTLSGLRDAVSQVPDESFLFSESLHDNVAFGRPDARRSEVEAASRVAQADGFIGDLDDGYDDVVGERGYTLSGGQRQRVALARTVLTDPRVLILDDATSAIDVQTEEAIHRGLVHLMSNRTTIVIAHRLSTINLADRVVLMEGGKVVADGTHAHLLATEPRYTAILTQ</sequence>
<dbReference type="PROSITE" id="PS50929">
    <property type="entry name" value="ABC_TM1F"/>
    <property type="match status" value="1"/>
</dbReference>
<evidence type="ECO:0000256" key="6">
    <source>
        <dbReference type="ARBA" id="ARBA00022840"/>
    </source>
</evidence>
<protein>
    <recommendedName>
        <fullName evidence="12">ABC transporter domain-containing protein</fullName>
    </recommendedName>
</protein>
<organism evidence="11">
    <name type="scientific">marine metagenome</name>
    <dbReference type="NCBI Taxonomy" id="408172"/>
    <lineage>
        <taxon>unclassified sequences</taxon>
        <taxon>metagenomes</taxon>
        <taxon>ecological metagenomes</taxon>
    </lineage>
</organism>
<evidence type="ECO:0000256" key="4">
    <source>
        <dbReference type="ARBA" id="ARBA00022692"/>
    </source>
</evidence>
<keyword evidence="5" id="KW-0547">Nucleotide-binding</keyword>
<dbReference type="Gene3D" id="1.20.1560.10">
    <property type="entry name" value="ABC transporter type 1, transmembrane domain"/>
    <property type="match status" value="1"/>
</dbReference>
<dbReference type="InterPro" id="IPR017871">
    <property type="entry name" value="ABC_transporter-like_CS"/>
</dbReference>
<keyword evidence="7" id="KW-1133">Transmembrane helix</keyword>
<dbReference type="PANTHER" id="PTHR43394">
    <property type="entry name" value="ATP-DEPENDENT PERMEASE MDL1, MITOCHONDRIAL"/>
    <property type="match status" value="1"/>
</dbReference>
<evidence type="ECO:0000256" key="1">
    <source>
        <dbReference type="ARBA" id="ARBA00004651"/>
    </source>
</evidence>
<dbReference type="InterPro" id="IPR011527">
    <property type="entry name" value="ABC1_TM_dom"/>
</dbReference>
<dbReference type="SUPFAM" id="SSF52540">
    <property type="entry name" value="P-loop containing nucleoside triphosphate hydrolases"/>
    <property type="match status" value="1"/>
</dbReference>
<dbReference type="Gene3D" id="3.40.50.300">
    <property type="entry name" value="P-loop containing nucleotide triphosphate hydrolases"/>
    <property type="match status" value="1"/>
</dbReference>
<evidence type="ECO:0000259" key="9">
    <source>
        <dbReference type="PROSITE" id="PS50893"/>
    </source>
</evidence>
<dbReference type="FunFam" id="3.40.50.300:FF:000299">
    <property type="entry name" value="ABC transporter ATP-binding protein/permease"/>
    <property type="match status" value="1"/>
</dbReference>
<dbReference type="PANTHER" id="PTHR43394:SF1">
    <property type="entry name" value="ATP-BINDING CASSETTE SUB-FAMILY B MEMBER 10, MITOCHONDRIAL"/>
    <property type="match status" value="1"/>
</dbReference>
<dbReference type="SMART" id="SM00382">
    <property type="entry name" value="AAA"/>
    <property type="match status" value="1"/>
</dbReference>
<dbReference type="AlphaFoldDB" id="A0A382J579"/>
<evidence type="ECO:0000256" key="8">
    <source>
        <dbReference type="ARBA" id="ARBA00023136"/>
    </source>
</evidence>
<dbReference type="Pfam" id="PF00005">
    <property type="entry name" value="ABC_tran"/>
    <property type="match status" value="1"/>
</dbReference>
<dbReference type="SUPFAM" id="SSF90123">
    <property type="entry name" value="ABC transporter transmembrane region"/>
    <property type="match status" value="1"/>
</dbReference>
<reference evidence="11" key="1">
    <citation type="submission" date="2018-05" db="EMBL/GenBank/DDBJ databases">
        <authorList>
            <person name="Lanie J.A."/>
            <person name="Ng W.-L."/>
            <person name="Kazmierczak K.M."/>
            <person name="Andrzejewski T.M."/>
            <person name="Davidsen T.M."/>
            <person name="Wayne K.J."/>
            <person name="Tettelin H."/>
            <person name="Glass J.I."/>
            <person name="Rusch D."/>
            <person name="Podicherti R."/>
            <person name="Tsui H.-C.T."/>
            <person name="Winkler M.E."/>
        </authorList>
    </citation>
    <scope>NUCLEOTIDE SEQUENCE</scope>
</reference>
<feature type="domain" description="ABC transporter" evidence="9">
    <location>
        <begin position="99"/>
        <end position="350"/>
    </location>
</feature>
<dbReference type="GO" id="GO:0016887">
    <property type="term" value="F:ATP hydrolysis activity"/>
    <property type="evidence" value="ECO:0007669"/>
    <property type="project" value="InterPro"/>
</dbReference>
<feature type="non-terminal residue" evidence="11">
    <location>
        <position position="1"/>
    </location>
</feature>
<feature type="non-terminal residue" evidence="11">
    <location>
        <position position="350"/>
    </location>
</feature>
<dbReference type="GO" id="GO:0005886">
    <property type="term" value="C:plasma membrane"/>
    <property type="evidence" value="ECO:0007669"/>
    <property type="project" value="UniProtKB-SubCell"/>
</dbReference>
<evidence type="ECO:0000256" key="2">
    <source>
        <dbReference type="ARBA" id="ARBA00022448"/>
    </source>
</evidence>